<evidence type="ECO:0000313" key="1">
    <source>
        <dbReference type="EMBL" id="QHU26552.1"/>
    </source>
</evidence>
<sequence>MYGLRELLESIKLPVINIKRPDIDALKANALTYFLIYYSKIVNVVSGKYKSLYENNLIARSVIDHSVYGANYLYSSVIGKKIEPMSSYWISSLVLSKRDKNRFVGEEYTLLESYEFIKSPLDINEGRTNFETSYNEICDAVDSVVLNSQSYVEGLVKMKVGDNYVFRIFDNTNGQFDDFKLPLVPSKAKFLSIEYTHPLMKMGIVFELDKSVYFVGNQILSPTFVKSYLEYQSELYHFDMDYVLKIMDGDINSFELGFDRSVVFTEEGYSIIV</sequence>
<dbReference type="EMBL" id="MN740443">
    <property type="protein sequence ID" value="QHU26552.1"/>
    <property type="molecule type" value="Genomic_DNA"/>
</dbReference>
<name>A0A6C0LB78_9ZZZZ</name>
<dbReference type="AlphaFoldDB" id="A0A6C0LB78"/>
<organism evidence="1">
    <name type="scientific">viral metagenome</name>
    <dbReference type="NCBI Taxonomy" id="1070528"/>
    <lineage>
        <taxon>unclassified sequences</taxon>
        <taxon>metagenomes</taxon>
        <taxon>organismal metagenomes</taxon>
    </lineage>
</organism>
<proteinExistence type="predicted"/>
<accession>A0A6C0LB78</accession>
<protein>
    <submittedName>
        <fullName evidence="1">Uncharacterized protein</fullName>
    </submittedName>
</protein>
<reference evidence="1" key="1">
    <citation type="journal article" date="2020" name="Nature">
        <title>Giant virus diversity and host interactions through global metagenomics.</title>
        <authorList>
            <person name="Schulz F."/>
            <person name="Roux S."/>
            <person name="Paez-Espino D."/>
            <person name="Jungbluth S."/>
            <person name="Walsh D.A."/>
            <person name="Denef V.J."/>
            <person name="McMahon K.D."/>
            <person name="Konstantinidis K.T."/>
            <person name="Eloe-Fadrosh E.A."/>
            <person name="Kyrpides N.C."/>
            <person name="Woyke T."/>
        </authorList>
    </citation>
    <scope>NUCLEOTIDE SEQUENCE</scope>
    <source>
        <strain evidence="1">GVMAG-M-3300027759-42</strain>
    </source>
</reference>